<keyword evidence="2" id="KW-0456">Lyase</keyword>
<feature type="compositionally biased region" description="Basic residues" evidence="1">
    <location>
        <begin position="121"/>
        <end position="143"/>
    </location>
</feature>
<protein>
    <submittedName>
        <fullName evidence="2">Naphthoate synthase</fullName>
        <ecNumber evidence="2">4.1.3.36</ecNumber>
    </submittedName>
</protein>
<feature type="region of interest" description="Disordered" evidence="1">
    <location>
        <begin position="226"/>
        <end position="278"/>
    </location>
</feature>
<feature type="region of interest" description="Disordered" evidence="1">
    <location>
        <begin position="1"/>
        <end position="155"/>
    </location>
</feature>
<feature type="compositionally biased region" description="Basic residues" evidence="1">
    <location>
        <begin position="186"/>
        <end position="200"/>
    </location>
</feature>
<feature type="non-terminal residue" evidence="2">
    <location>
        <position position="1"/>
    </location>
</feature>
<evidence type="ECO:0000256" key="1">
    <source>
        <dbReference type="SAM" id="MobiDB-lite"/>
    </source>
</evidence>
<organism evidence="2">
    <name type="scientific">uncultured Solirubrobacteraceae bacterium</name>
    <dbReference type="NCBI Taxonomy" id="1162706"/>
    <lineage>
        <taxon>Bacteria</taxon>
        <taxon>Bacillati</taxon>
        <taxon>Actinomycetota</taxon>
        <taxon>Thermoleophilia</taxon>
        <taxon>Solirubrobacterales</taxon>
        <taxon>Solirubrobacteraceae</taxon>
        <taxon>environmental samples</taxon>
    </lineage>
</organism>
<dbReference type="EC" id="4.1.3.36" evidence="2"/>
<dbReference type="EMBL" id="CADCVS010000122">
    <property type="protein sequence ID" value="CAA9479889.1"/>
    <property type="molecule type" value="Genomic_DNA"/>
</dbReference>
<proteinExistence type="predicted"/>
<feature type="region of interest" description="Disordered" evidence="1">
    <location>
        <begin position="185"/>
        <end position="210"/>
    </location>
</feature>
<sequence length="278" mass="31223">EHDMDPRGGVRGHPLRALLRRRRRHREDHDRPARGAQRLPPADDRGDLGRARARPRGPVGRRDRPHRRGPARVLLGRRPARPRRPGLRDGARIGDGALPRHRPPRPDPPPPEARRGDGRRLRDRRRPRPAPRLRPHDRRRQRALRSDRAQGRLLRRRLRRRAALRAGRPQEGQGDLVPLPAVRRAAGARHGPRQHRRPARRAGGGDGAVVPRDARALPLLAAAAQGVVPRRRGRDGRHPAARPRHEPPLLRLRGGAGGPRGLQGQAHARLLEVPEAPV</sequence>
<dbReference type="AlphaFoldDB" id="A0A6J4RV99"/>
<name>A0A6J4RV99_9ACTN</name>
<reference evidence="2" key="1">
    <citation type="submission" date="2020-02" db="EMBL/GenBank/DDBJ databases">
        <authorList>
            <person name="Meier V. D."/>
        </authorList>
    </citation>
    <scope>NUCLEOTIDE SEQUENCE</scope>
    <source>
        <strain evidence="2">AVDCRST_MAG30</strain>
    </source>
</reference>
<accession>A0A6J4RV99</accession>
<gene>
    <name evidence="2" type="ORF">AVDCRST_MAG30-736</name>
</gene>
<feature type="compositionally biased region" description="Basic and acidic residues" evidence="1">
    <location>
        <begin position="41"/>
        <end position="50"/>
    </location>
</feature>
<feature type="compositionally biased region" description="Basic residues" evidence="1">
    <location>
        <begin position="229"/>
        <end position="242"/>
    </location>
</feature>
<evidence type="ECO:0000313" key="2">
    <source>
        <dbReference type="EMBL" id="CAA9479889.1"/>
    </source>
</evidence>
<dbReference type="GO" id="GO:0008935">
    <property type="term" value="F:1,4-dihydroxy-2-naphthoyl-CoA synthase activity"/>
    <property type="evidence" value="ECO:0007669"/>
    <property type="project" value="UniProtKB-EC"/>
</dbReference>
<feature type="non-terminal residue" evidence="2">
    <location>
        <position position="278"/>
    </location>
</feature>